<feature type="compositionally biased region" description="Polar residues" evidence="1">
    <location>
        <begin position="41"/>
        <end position="50"/>
    </location>
</feature>
<organism evidence="2">
    <name type="scientific">Rickettsia oklahomensis</name>
    <dbReference type="NCBI Taxonomy" id="3141789"/>
    <lineage>
        <taxon>Bacteria</taxon>
        <taxon>Pseudomonadati</taxon>
        <taxon>Pseudomonadota</taxon>
        <taxon>Alphaproteobacteria</taxon>
        <taxon>Rickettsiales</taxon>
        <taxon>Rickettsiaceae</taxon>
        <taxon>Rickettsieae</taxon>
        <taxon>Rickettsia</taxon>
        <taxon>belli group</taxon>
    </lineage>
</organism>
<dbReference type="EMBL" id="CP157197">
    <property type="protein sequence ID" value="XBG66060.1"/>
    <property type="molecule type" value="Genomic_DNA"/>
</dbReference>
<feature type="region of interest" description="Disordered" evidence="1">
    <location>
        <begin position="1"/>
        <end position="50"/>
    </location>
</feature>
<reference evidence="2" key="1">
    <citation type="submission" date="2024-05" db="EMBL/GenBank/DDBJ databases">
        <title>Characterization of a novel Rickettsia species. (Rickettsia oklahomia sp. nov.) from Amblyomma americanum ticks.</title>
        <authorList>
            <person name="Korla P.K."/>
            <person name="Karounos M."/>
            <person name="Wilson J.M."/>
            <person name="Little S.E."/>
            <person name="Qurollo B.A."/>
        </authorList>
    </citation>
    <scope>NUCLEOTIDE SEQUENCE</scope>
    <source>
        <strain evidence="2">Oklahoma-10</strain>
    </source>
</reference>
<feature type="compositionally biased region" description="Polar residues" evidence="1">
    <location>
        <begin position="7"/>
        <end position="29"/>
    </location>
</feature>
<gene>
    <name evidence="2" type="ORF">AAGW17_03625</name>
</gene>
<dbReference type="AlphaFoldDB" id="A0AAU7BYS3"/>
<evidence type="ECO:0000313" key="2">
    <source>
        <dbReference type="EMBL" id="XBG66060.1"/>
    </source>
</evidence>
<accession>A0AAU7BYS3</accession>
<protein>
    <submittedName>
        <fullName evidence="2">Uncharacterized protein</fullName>
    </submittedName>
</protein>
<evidence type="ECO:0000256" key="1">
    <source>
        <dbReference type="SAM" id="MobiDB-lite"/>
    </source>
</evidence>
<proteinExistence type="predicted"/>
<sequence>MKEEKVQQQQATVVNQSLKHTLTMPSSTGDDAAPSMPRISVSDSSISINF</sequence>
<dbReference type="KEGG" id="rof:AAGW17_03625"/>
<name>A0AAU7BYS3_9RICK</name>
<dbReference type="RefSeq" id="WP_347938696.1">
    <property type="nucleotide sequence ID" value="NZ_CP157197.1"/>
</dbReference>